<evidence type="ECO:0000313" key="1">
    <source>
        <dbReference type="EMBL" id="MER2997097.1"/>
    </source>
</evidence>
<accession>A0ABV1RSI7</accession>
<evidence type="ECO:0008006" key="3">
    <source>
        <dbReference type="Google" id="ProtNLM"/>
    </source>
</evidence>
<proteinExistence type="predicted"/>
<comment type="caution">
    <text evidence="1">The sequence shown here is derived from an EMBL/GenBank/DDBJ whole genome shotgun (WGS) entry which is preliminary data.</text>
</comment>
<sequence length="194" mass="21633">MRQSILVSFTLLCVFFLASFNGYADGFKRATSKDPNRFVSGVSFVWLSEFDSQGLMFNNKFSHYLGERVAVGLNLGLLTASRYDKGKEIYSIKNTFYMGGLETSFDLIQKETINLRLGVGGAARHRSEINSDAKEGTIDGSVAHIRTSDVGFNGFMENDFNFLRSGVAGWRIGYNYYTKGTPVFAIGMHVGFKF</sequence>
<dbReference type="EMBL" id="JBEOKT010000004">
    <property type="protein sequence ID" value="MER2997097.1"/>
    <property type="molecule type" value="Genomic_DNA"/>
</dbReference>
<protein>
    <recommendedName>
        <fullName evidence="3">Outer membrane protein beta-barrel domain-containing protein</fullName>
    </recommendedName>
</protein>
<name>A0ABV1RSI7_9BACT</name>
<organism evidence="1 2">
    <name type="scientific">Pontibacter populi</name>
    <dbReference type="NCBI Taxonomy" id="890055"/>
    <lineage>
        <taxon>Bacteria</taxon>
        <taxon>Pseudomonadati</taxon>
        <taxon>Bacteroidota</taxon>
        <taxon>Cytophagia</taxon>
        <taxon>Cytophagales</taxon>
        <taxon>Hymenobacteraceae</taxon>
        <taxon>Pontibacter</taxon>
    </lineage>
</organism>
<dbReference type="Proteomes" id="UP001476807">
    <property type="component" value="Unassembled WGS sequence"/>
</dbReference>
<evidence type="ECO:0000313" key="2">
    <source>
        <dbReference type="Proteomes" id="UP001476807"/>
    </source>
</evidence>
<reference evidence="1 2" key="1">
    <citation type="submission" date="2024-06" db="EMBL/GenBank/DDBJ databases">
        <title>Pontibacter populi HYL7-15.</title>
        <authorList>
            <person name="Kim M.K."/>
        </authorList>
    </citation>
    <scope>NUCLEOTIDE SEQUENCE [LARGE SCALE GENOMIC DNA]</scope>
    <source>
        <strain evidence="1 2">HYL7-15</strain>
    </source>
</reference>
<dbReference type="RefSeq" id="WP_350411469.1">
    <property type="nucleotide sequence ID" value="NZ_JBEOKT010000004.1"/>
</dbReference>
<keyword evidence="2" id="KW-1185">Reference proteome</keyword>
<gene>
    <name evidence="1" type="ORF">ABS362_06030</name>
</gene>